<gene>
    <name evidence="1" type="ORF">R3P38DRAFT_2376016</name>
</gene>
<evidence type="ECO:0000313" key="1">
    <source>
        <dbReference type="EMBL" id="KAK7000884.1"/>
    </source>
</evidence>
<dbReference type="InterPro" id="IPR013083">
    <property type="entry name" value="Znf_RING/FYVE/PHD"/>
</dbReference>
<reference evidence="1 2" key="1">
    <citation type="journal article" date="2024" name="J Genomics">
        <title>Draft genome sequencing and assembly of Favolaschia claudopus CIRM-BRFM 2984 isolated from oak limbs.</title>
        <authorList>
            <person name="Navarro D."/>
            <person name="Drula E."/>
            <person name="Chaduli D."/>
            <person name="Cazenave R."/>
            <person name="Ahrendt S."/>
            <person name="Wang J."/>
            <person name="Lipzen A."/>
            <person name="Daum C."/>
            <person name="Barry K."/>
            <person name="Grigoriev I.V."/>
            <person name="Favel A."/>
            <person name="Rosso M.N."/>
            <person name="Martin F."/>
        </authorList>
    </citation>
    <scope>NUCLEOTIDE SEQUENCE [LARGE SCALE GENOMIC DNA]</scope>
    <source>
        <strain evidence="1 2">CIRM-BRFM 2984</strain>
    </source>
</reference>
<dbReference type="InterPro" id="IPR011011">
    <property type="entry name" value="Znf_FYVE_PHD"/>
</dbReference>
<evidence type="ECO:0008006" key="3">
    <source>
        <dbReference type="Google" id="ProtNLM"/>
    </source>
</evidence>
<dbReference type="SUPFAM" id="SSF57903">
    <property type="entry name" value="FYVE/PHD zinc finger"/>
    <property type="match status" value="1"/>
</dbReference>
<dbReference type="Gene3D" id="3.30.40.10">
    <property type="entry name" value="Zinc/RING finger domain, C3HC4 (zinc finger)"/>
    <property type="match status" value="1"/>
</dbReference>
<dbReference type="Proteomes" id="UP001362999">
    <property type="component" value="Unassembled WGS sequence"/>
</dbReference>
<dbReference type="CDD" id="cd15489">
    <property type="entry name" value="PHD_SF"/>
    <property type="match status" value="1"/>
</dbReference>
<proteinExistence type="predicted"/>
<protein>
    <recommendedName>
        <fullName evidence="3">Zinc finger PHD-type domain-containing protein</fullName>
    </recommendedName>
</protein>
<comment type="caution">
    <text evidence="1">The sequence shown here is derived from an EMBL/GenBank/DDBJ whole genome shotgun (WGS) entry which is preliminary data.</text>
</comment>
<name>A0AAW0A3Y0_9AGAR</name>
<evidence type="ECO:0000313" key="2">
    <source>
        <dbReference type="Proteomes" id="UP001362999"/>
    </source>
</evidence>
<feature type="non-terminal residue" evidence="1">
    <location>
        <position position="1"/>
    </location>
</feature>
<feature type="non-terminal residue" evidence="1">
    <location>
        <position position="185"/>
    </location>
</feature>
<keyword evidence="2" id="KW-1185">Reference proteome</keyword>
<accession>A0AAW0A3Y0</accession>
<organism evidence="1 2">
    <name type="scientific">Favolaschia claudopus</name>
    <dbReference type="NCBI Taxonomy" id="2862362"/>
    <lineage>
        <taxon>Eukaryota</taxon>
        <taxon>Fungi</taxon>
        <taxon>Dikarya</taxon>
        <taxon>Basidiomycota</taxon>
        <taxon>Agaricomycotina</taxon>
        <taxon>Agaricomycetes</taxon>
        <taxon>Agaricomycetidae</taxon>
        <taxon>Agaricales</taxon>
        <taxon>Marasmiineae</taxon>
        <taxon>Mycenaceae</taxon>
        <taxon>Favolaschia</taxon>
    </lineage>
</organism>
<dbReference type="EMBL" id="JAWWNJ010000086">
    <property type="protein sequence ID" value="KAK7000884.1"/>
    <property type="molecule type" value="Genomic_DNA"/>
</dbReference>
<sequence length="185" mass="21542">STSVCPVWCAGTSCEAFFPEGDNEYDEVQCSDCKWWSHIRCLPKGINWHDPAVEFICRRCKLYVLLLSFEFSSINGHAASNTRNWYFSLRDVRWYPARFLRRDRQQQGTNLEFEFVWLDCVENAVSAGQKFSVSREFCKAYETEPFQLPKVRMPRYLDPNFTSHNNPQLEAIFDSAIPSIATILS</sequence>
<dbReference type="AlphaFoldDB" id="A0AAW0A3Y0"/>